<accession>A0A2Z2MTR8</accession>
<keyword evidence="3" id="KW-1185">Reference proteome</keyword>
<evidence type="ECO:0000313" key="3">
    <source>
        <dbReference type="Proteomes" id="UP000250272"/>
    </source>
</evidence>
<dbReference type="AlphaFoldDB" id="A0A2Z2MTR8"/>
<dbReference type="KEGG" id="tbs:A3L01_10020"/>
<sequence>MSIWGWIALVAFIVMAVEGISGRGIRESRSKLVRMCYTVSYSLVMIIVMIGVLIGFEVISKNSLVIWIMPVSAILALILTFVGISIDNKKTSFNEKAFH</sequence>
<keyword evidence="1" id="KW-0812">Transmembrane</keyword>
<feature type="transmembrane region" description="Helical" evidence="1">
    <location>
        <begin position="37"/>
        <end position="59"/>
    </location>
</feature>
<evidence type="ECO:0000313" key="2">
    <source>
        <dbReference type="EMBL" id="ASJ05681.1"/>
    </source>
</evidence>
<gene>
    <name evidence="2" type="ORF">A3L01_10020</name>
</gene>
<evidence type="ECO:0000256" key="1">
    <source>
        <dbReference type="SAM" id="Phobius"/>
    </source>
</evidence>
<dbReference type="Proteomes" id="UP000250272">
    <property type="component" value="Chromosome"/>
</dbReference>
<dbReference type="EMBL" id="CP015101">
    <property type="protein sequence ID" value="ASJ05681.1"/>
    <property type="molecule type" value="Genomic_DNA"/>
</dbReference>
<dbReference type="OrthoDB" id="378867at2157"/>
<dbReference type="RefSeq" id="WP_088865675.1">
    <property type="nucleotide sequence ID" value="NZ_CP015101.1"/>
</dbReference>
<proteinExistence type="predicted"/>
<protein>
    <submittedName>
        <fullName evidence="2">Uncharacterized protein</fullName>
    </submittedName>
</protein>
<keyword evidence="1" id="KW-0472">Membrane</keyword>
<dbReference type="GeneID" id="33327116"/>
<name>A0A2Z2MTR8_9EURY</name>
<keyword evidence="1" id="KW-1133">Transmembrane helix</keyword>
<organism evidence="2 3">
    <name type="scientific">Thermococcus barossii</name>
    <dbReference type="NCBI Taxonomy" id="54077"/>
    <lineage>
        <taxon>Archaea</taxon>
        <taxon>Methanobacteriati</taxon>
        <taxon>Methanobacteriota</taxon>
        <taxon>Thermococci</taxon>
        <taxon>Thermococcales</taxon>
        <taxon>Thermococcaceae</taxon>
        <taxon>Thermococcus</taxon>
    </lineage>
</organism>
<reference evidence="2 3" key="1">
    <citation type="submission" date="2016-04" db="EMBL/GenBank/DDBJ databases">
        <title>Complete genome sequence of Thermococcus barossii type strain SHCK-94.</title>
        <authorList>
            <person name="Oger P.M."/>
        </authorList>
    </citation>
    <scope>NUCLEOTIDE SEQUENCE [LARGE SCALE GENOMIC DNA]</scope>
    <source>
        <strain evidence="2 3">SHCK-94</strain>
    </source>
</reference>
<feature type="transmembrane region" description="Helical" evidence="1">
    <location>
        <begin position="65"/>
        <end position="86"/>
    </location>
</feature>
<feature type="transmembrane region" description="Helical" evidence="1">
    <location>
        <begin position="6"/>
        <end position="25"/>
    </location>
</feature>